<dbReference type="OrthoDB" id="8452149at2"/>
<evidence type="ECO:0000313" key="2">
    <source>
        <dbReference type="EMBL" id="PWV97141.1"/>
    </source>
</evidence>
<dbReference type="Proteomes" id="UP000246352">
    <property type="component" value="Unassembled WGS sequence"/>
</dbReference>
<keyword evidence="3" id="KW-1185">Reference proteome</keyword>
<evidence type="ECO:0000313" key="3">
    <source>
        <dbReference type="Proteomes" id="UP000246352"/>
    </source>
</evidence>
<protein>
    <submittedName>
        <fullName evidence="2">Uncharacterized protein</fullName>
    </submittedName>
</protein>
<feature type="region of interest" description="Disordered" evidence="1">
    <location>
        <begin position="197"/>
        <end position="234"/>
    </location>
</feature>
<dbReference type="RefSeq" id="WP_110034213.1">
    <property type="nucleotide sequence ID" value="NZ_QGTR01000007.1"/>
</dbReference>
<feature type="compositionally biased region" description="Low complexity" evidence="1">
    <location>
        <begin position="221"/>
        <end position="234"/>
    </location>
</feature>
<organism evidence="2 3">
    <name type="scientific">Hoeflea marina</name>
    <dbReference type="NCBI Taxonomy" id="274592"/>
    <lineage>
        <taxon>Bacteria</taxon>
        <taxon>Pseudomonadati</taxon>
        <taxon>Pseudomonadota</taxon>
        <taxon>Alphaproteobacteria</taxon>
        <taxon>Hyphomicrobiales</taxon>
        <taxon>Rhizobiaceae</taxon>
        <taxon>Hoeflea</taxon>
    </lineage>
</organism>
<sequence length="234" mass="24582">MAAAKRRLFSAFHLSRKLAVLAGGFLVILGASGTAAVMFAAPGGLIPGLGEPAGGHCDTIYHAAFKRAGEVRLFSVIRTDDQDPAMRVRTGLRLARVLTESRHADLVTVLVTDVHGPQQRTDLRGPAVGVEVVHAPDLNRTRATTRSWEVRYIDTQPTSAGLYFGDRIDMSVTDIEKSMASIDKIEGCDGDLAKAEAEAATAAKAGGHGKPAAGHDKPAEHAAAPDAHAKPAAH</sequence>
<reference evidence="2 3" key="1">
    <citation type="submission" date="2018-05" db="EMBL/GenBank/DDBJ databases">
        <title>Genomic Encyclopedia of Type Strains, Phase IV (KMG-IV): sequencing the most valuable type-strain genomes for metagenomic binning, comparative biology and taxonomic classification.</title>
        <authorList>
            <person name="Goeker M."/>
        </authorList>
    </citation>
    <scope>NUCLEOTIDE SEQUENCE [LARGE SCALE GENOMIC DNA]</scope>
    <source>
        <strain evidence="2 3">DSM 16791</strain>
    </source>
</reference>
<proteinExistence type="predicted"/>
<name>A0A317PCT6_9HYPH</name>
<evidence type="ECO:0000256" key="1">
    <source>
        <dbReference type="SAM" id="MobiDB-lite"/>
    </source>
</evidence>
<comment type="caution">
    <text evidence="2">The sequence shown here is derived from an EMBL/GenBank/DDBJ whole genome shotgun (WGS) entry which is preliminary data.</text>
</comment>
<accession>A0A317PCT6</accession>
<dbReference type="AlphaFoldDB" id="A0A317PCT6"/>
<dbReference type="EMBL" id="QGTR01000007">
    <property type="protein sequence ID" value="PWV97141.1"/>
    <property type="molecule type" value="Genomic_DNA"/>
</dbReference>
<gene>
    <name evidence="2" type="ORF">DFR52_10752</name>
</gene>